<dbReference type="SUPFAM" id="SSF55729">
    <property type="entry name" value="Acyl-CoA N-acyltransferases (Nat)"/>
    <property type="match status" value="1"/>
</dbReference>
<keyword evidence="1" id="KW-0472">Membrane</keyword>
<dbReference type="GO" id="GO:0016747">
    <property type="term" value="F:acyltransferase activity, transferring groups other than amino-acyl groups"/>
    <property type="evidence" value="ECO:0007669"/>
    <property type="project" value="InterPro"/>
</dbReference>
<keyword evidence="1" id="KW-1133">Transmembrane helix</keyword>
<dbReference type="AlphaFoldDB" id="A0A150WUM6"/>
<protein>
    <submittedName>
        <fullName evidence="3">AAC(3)-I family aminoglycoside 3-N-acetyltransferase</fullName>
    </submittedName>
</protein>
<keyword evidence="1" id="KW-0812">Transmembrane</keyword>
<dbReference type="Proteomes" id="UP000075391">
    <property type="component" value="Unassembled WGS sequence"/>
</dbReference>
<proteinExistence type="predicted"/>
<dbReference type="OrthoDB" id="9796129at2"/>
<dbReference type="RefSeq" id="WP_063243051.1">
    <property type="nucleotide sequence ID" value="NZ_LUKF01000003.1"/>
</dbReference>
<comment type="caution">
    <text evidence="3">The sequence shown here is derived from an EMBL/GenBank/DDBJ whole genome shotgun (WGS) entry which is preliminary data.</text>
</comment>
<feature type="domain" description="N-acetyltransferase" evidence="2">
    <location>
        <begin position="1"/>
        <end position="151"/>
    </location>
</feature>
<evidence type="ECO:0000256" key="1">
    <source>
        <dbReference type="SAM" id="Phobius"/>
    </source>
</evidence>
<gene>
    <name evidence="3" type="ORF">AZI85_15780</name>
</gene>
<name>A0A150WUM6_BDEBC</name>
<evidence type="ECO:0000313" key="3">
    <source>
        <dbReference type="EMBL" id="KYG70143.1"/>
    </source>
</evidence>
<accession>A0A150WUM6</accession>
<dbReference type="InterPro" id="IPR000182">
    <property type="entry name" value="GNAT_dom"/>
</dbReference>
<feature type="transmembrane region" description="Helical" evidence="1">
    <location>
        <begin position="50"/>
        <end position="70"/>
    </location>
</feature>
<dbReference type="CDD" id="cd04301">
    <property type="entry name" value="NAT_SF"/>
    <property type="match status" value="1"/>
</dbReference>
<organism evidence="3 4">
    <name type="scientific">Bdellovibrio bacteriovorus</name>
    <dbReference type="NCBI Taxonomy" id="959"/>
    <lineage>
        <taxon>Bacteria</taxon>
        <taxon>Pseudomonadati</taxon>
        <taxon>Bdellovibrionota</taxon>
        <taxon>Bdellovibrionia</taxon>
        <taxon>Bdellovibrionales</taxon>
        <taxon>Pseudobdellovibrionaceae</taxon>
        <taxon>Bdellovibrio</taxon>
    </lineage>
</organism>
<dbReference type="Pfam" id="PF00583">
    <property type="entry name" value="Acetyltransf_1"/>
    <property type="match status" value="1"/>
</dbReference>
<dbReference type="PROSITE" id="PS51186">
    <property type="entry name" value="GNAT"/>
    <property type="match status" value="1"/>
</dbReference>
<dbReference type="EMBL" id="LUKF01000003">
    <property type="protein sequence ID" value="KYG70143.1"/>
    <property type="molecule type" value="Genomic_DNA"/>
</dbReference>
<sequence length="151" mass="17028">MTIRRLNSTDLQSLKDLNVVFSEAFADPETHLSKKPSDPYLLKLLSKPHVIILAAFDGATVVGGLVAYVMEKYEQERSEIYIYDLAVAETHRRRGIARNLILHLKSIGKEIGAWVILVQADKPDTPAIRLYESLGAKEEPLHFDILIEQNC</sequence>
<evidence type="ECO:0000259" key="2">
    <source>
        <dbReference type="PROSITE" id="PS51186"/>
    </source>
</evidence>
<dbReference type="InterPro" id="IPR016181">
    <property type="entry name" value="Acyl_CoA_acyltransferase"/>
</dbReference>
<keyword evidence="3" id="KW-0808">Transferase</keyword>
<reference evidence="3 4" key="1">
    <citation type="submission" date="2016-03" db="EMBL/GenBank/DDBJ databases">
        <authorList>
            <person name="Ploux O."/>
        </authorList>
    </citation>
    <scope>NUCLEOTIDE SEQUENCE [LARGE SCALE GENOMIC DNA]</scope>
    <source>
        <strain evidence="3 4">BER2</strain>
    </source>
</reference>
<dbReference type="Gene3D" id="3.40.630.30">
    <property type="match status" value="1"/>
</dbReference>
<evidence type="ECO:0000313" key="4">
    <source>
        <dbReference type="Proteomes" id="UP000075391"/>
    </source>
</evidence>